<dbReference type="RefSeq" id="WP_281793521.1">
    <property type="nucleotide sequence ID" value="NZ_BSDR01000001.1"/>
</dbReference>
<comment type="subcellular location">
    <subcellularLocation>
        <location evidence="1">Cell inner membrane</location>
        <topology evidence="1">Multi-pass membrane protein</topology>
    </subcellularLocation>
</comment>
<feature type="transmembrane region" description="Helical" evidence="8">
    <location>
        <begin position="961"/>
        <end position="983"/>
    </location>
</feature>
<dbReference type="SUPFAM" id="SSF82866">
    <property type="entry name" value="Multidrug efflux transporter AcrB transmembrane domain"/>
    <property type="match status" value="2"/>
</dbReference>
<keyword evidence="2" id="KW-0813">Transport</keyword>
<dbReference type="PANTHER" id="PTHR32063">
    <property type="match status" value="1"/>
</dbReference>
<feature type="transmembrane region" description="Helical" evidence="8">
    <location>
        <begin position="989"/>
        <end position="1015"/>
    </location>
</feature>
<sequence length="1052" mass="115139">MSIPELFIRRPVMTTLVMVGILVFGVMGYRALPVSELPNVDFPTIQVTANLPGSSPETMASSVATPLEREFSTIAGLDSMTSTSALGVTQITLQFTMDRELDAAAQDVQTAISKAQRLLPADLPTPPYFRKVNPADQPILYLALSSPILPLSTVNEFADTLMAQRISMISGVAQVNVYGSQKYAVRVQLNPDVMNTLGIGLDEVENAIARSNVNLPTGTLDGKHQAITVQATGQLTRADAYRPLIVAYRNGSPVRLQEIGTVIDSVENNKVAAWYNNTRAIVLAIQRQPGTNTVEVADSIKELLPTFRAQLPASMNLDILYDRSESIRDSIEDVKFTFLLSICLVILVIFLFLRNLSATVIPSLALPMSIAGTFAVMYLLGYSLDNLSLMALTLSVGFVVDDAIVMLENIVRHMEMGKDRLQASFDGAKEIGFTIISMTLSLAAVFIPLLFMGGILGRLFHEFAVTIGVAILVSGFVSLTLSPMLCSRFLASAHGKDARHGRLYMVAERFFDGMLHIYDTSLKWVLKHSSFTLAFSILLLGATAYLFTIVPKDFIPSQDTGQIFGMTETAQGTSFDALVRHQKKVAEIVAREPAIEGFMSAVGASGSSATGNTGRLVMHLKPRSERKEGANELIQRLRAKLSAIPGVKVYMQNPPAIQMGARTAKSLYQYTIQGPDTAELYKWAPRVEEKFHELPALQDISTDLQITNPEVLVDIDRDKALALGISAERIENTLYNAYGSRQVSTIYTPANQYRVIMEVQPQFQLSPAALSKLYVRSDADRLVPMDSVVKIHQRAGPLTINHTGQLSSVTLSFNLKPDTALGDAVTQIEKTVRDLRLPATLTTSFQGTAQQFQSSMKGMWLLLIMAILVIYMVLGILYESFIHPLTILSGLPSAGVGALLTLLIFRTDLSIFSFVGIIMLIGIVKKNAIMMIDFALSAQRDEGKTPAEAIYEGCILRFRPIMMTTMAALMGTLPIAMGVGAGAEARQPLGLAVVGGLLLSQFLTLYITPVVYIYMEAVQKWLKSLFKLRTGRKEMEGVQTSMPLEARKHIQH</sequence>
<gene>
    <name evidence="9" type="ORF">DAMNIGENAA_16970</name>
</gene>
<feature type="transmembrane region" description="Helical" evidence="8">
    <location>
        <begin position="531"/>
        <end position="550"/>
    </location>
</feature>
<dbReference type="InterPro" id="IPR027463">
    <property type="entry name" value="AcrB_DN_DC_subdom"/>
</dbReference>
<protein>
    <submittedName>
        <fullName evidence="9">Multidrug transporter</fullName>
    </submittedName>
</protein>
<feature type="transmembrane region" description="Helical" evidence="8">
    <location>
        <begin position="911"/>
        <end position="936"/>
    </location>
</feature>
<evidence type="ECO:0000256" key="1">
    <source>
        <dbReference type="ARBA" id="ARBA00004429"/>
    </source>
</evidence>
<feature type="transmembrane region" description="Helical" evidence="8">
    <location>
        <begin position="336"/>
        <end position="353"/>
    </location>
</feature>
<evidence type="ECO:0000256" key="8">
    <source>
        <dbReference type="SAM" id="Phobius"/>
    </source>
</evidence>
<evidence type="ECO:0000256" key="5">
    <source>
        <dbReference type="ARBA" id="ARBA00022692"/>
    </source>
</evidence>
<keyword evidence="6 8" id="KW-1133">Transmembrane helix</keyword>
<organism evidence="9 10">
    <name type="scientific">Desulforhabdus amnigena</name>
    <dbReference type="NCBI Taxonomy" id="40218"/>
    <lineage>
        <taxon>Bacteria</taxon>
        <taxon>Pseudomonadati</taxon>
        <taxon>Thermodesulfobacteriota</taxon>
        <taxon>Syntrophobacteria</taxon>
        <taxon>Syntrophobacterales</taxon>
        <taxon>Syntrophobacteraceae</taxon>
        <taxon>Desulforhabdus</taxon>
    </lineage>
</organism>
<dbReference type="Gene3D" id="3.30.70.1320">
    <property type="entry name" value="Multidrug efflux transporter AcrB pore domain like"/>
    <property type="match status" value="1"/>
</dbReference>
<dbReference type="InterPro" id="IPR001036">
    <property type="entry name" value="Acrflvin-R"/>
</dbReference>
<dbReference type="Proteomes" id="UP001144372">
    <property type="component" value="Unassembled WGS sequence"/>
</dbReference>
<evidence type="ECO:0000256" key="3">
    <source>
        <dbReference type="ARBA" id="ARBA00022475"/>
    </source>
</evidence>
<feature type="transmembrane region" description="Helical" evidence="8">
    <location>
        <begin position="12"/>
        <end position="32"/>
    </location>
</feature>
<keyword evidence="4" id="KW-0997">Cell inner membrane</keyword>
<keyword evidence="10" id="KW-1185">Reference proteome</keyword>
<evidence type="ECO:0000256" key="4">
    <source>
        <dbReference type="ARBA" id="ARBA00022519"/>
    </source>
</evidence>
<keyword evidence="7 8" id="KW-0472">Membrane</keyword>
<evidence type="ECO:0000256" key="6">
    <source>
        <dbReference type="ARBA" id="ARBA00022989"/>
    </source>
</evidence>
<dbReference type="SUPFAM" id="SSF82714">
    <property type="entry name" value="Multidrug efflux transporter AcrB TolC docking domain, DN and DC subdomains"/>
    <property type="match status" value="2"/>
</dbReference>
<reference evidence="9" key="1">
    <citation type="submission" date="2022-12" db="EMBL/GenBank/DDBJ databases">
        <title>Reference genome sequencing for broad-spectrum identification of bacterial and archaeal isolates by mass spectrometry.</title>
        <authorList>
            <person name="Sekiguchi Y."/>
            <person name="Tourlousse D.M."/>
        </authorList>
    </citation>
    <scope>NUCLEOTIDE SEQUENCE</scope>
    <source>
        <strain evidence="9">ASRB1</strain>
    </source>
</reference>
<keyword evidence="3" id="KW-1003">Cell membrane</keyword>
<dbReference type="FunFam" id="3.30.70.1430:FF:000001">
    <property type="entry name" value="Efflux pump membrane transporter"/>
    <property type="match status" value="1"/>
</dbReference>
<evidence type="ECO:0000256" key="7">
    <source>
        <dbReference type="ARBA" id="ARBA00023136"/>
    </source>
</evidence>
<dbReference type="PANTHER" id="PTHR32063:SF21">
    <property type="entry name" value="MULTIDRUG RESISTANCE PROTEIN MDTB"/>
    <property type="match status" value="1"/>
</dbReference>
<accession>A0A9W6FSP7</accession>
<dbReference type="Gene3D" id="3.30.2090.10">
    <property type="entry name" value="Multidrug efflux transporter AcrB TolC docking domain, DN and DC subdomains"/>
    <property type="match status" value="2"/>
</dbReference>
<dbReference type="Gene3D" id="3.30.70.1440">
    <property type="entry name" value="Multidrug efflux transporter AcrB pore domain"/>
    <property type="match status" value="1"/>
</dbReference>
<dbReference type="FunFam" id="1.20.1640.10:FF:000001">
    <property type="entry name" value="Efflux pump membrane transporter"/>
    <property type="match status" value="1"/>
</dbReference>
<comment type="caution">
    <text evidence="9">The sequence shown here is derived from an EMBL/GenBank/DDBJ whole genome shotgun (WGS) entry which is preliminary data.</text>
</comment>
<name>A0A9W6FSP7_9BACT</name>
<proteinExistence type="predicted"/>
<dbReference type="Gene3D" id="3.30.70.1430">
    <property type="entry name" value="Multidrug efflux transporter AcrB pore domain"/>
    <property type="match status" value="2"/>
</dbReference>
<dbReference type="Pfam" id="PF00873">
    <property type="entry name" value="ACR_tran"/>
    <property type="match status" value="1"/>
</dbReference>
<evidence type="ECO:0000256" key="2">
    <source>
        <dbReference type="ARBA" id="ARBA00022448"/>
    </source>
</evidence>
<evidence type="ECO:0000313" key="10">
    <source>
        <dbReference type="Proteomes" id="UP001144372"/>
    </source>
</evidence>
<dbReference type="SUPFAM" id="SSF82693">
    <property type="entry name" value="Multidrug efflux transporter AcrB pore domain, PN1, PN2, PC1 and PC2 subdomains"/>
    <property type="match status" value="4"/>
</dbReference>
<dbReference type="GO" id="GO:0005886">
    <property type="term" value="C:plasma membrane"/>
    <property type="evidence" value="ECO:0007669"/>
    <property type="project" value="UniProtKB-SubCell"/>
</dbReference>
<feature type="transmembrane region" description="Helical" evidence="8">
    <location>
        <begin position="858"/>
        <end position="878"/>
    </location>
</feature>
<keyword evidence="5 8" id="KW-0812">Transmembrane</keyword>
<dbReference type="GO" id="GO:0042910">
    <property type="term" value="F:xenobiotic transmembrane transporter activity"/>
    <property type="evidence" value="ECO:0007669"/>
    <property type="project" value="TreeGrafter"/>
</dbReference>
<dbReference type="Gene3D" id="1.20.1640.10">
    <property type="entry name" value="Multidrug efflux transporter AcrB transmembrane domain"/>
    <property type="match status" value="2"/>
</dbReference>
<dbReference type="AlphaFoldDB" id="A0A9W6FSP7"/>
<evidence type="ECO:0000313" key="9">
    <source>
        <dbReference type="EMBL" id="GLI34264.1"/>
    </source>
</evidence>
<dbReference type="PRINTS" id="PR00702">
    <property type="entry name" value="ACRIFLAVINRP"/>
</dbReference>
<dbReference type="NCBIfam" id="NF033617">
    <property type="entry name" value="RND_permease_2"/>
    <property type="match status" value="1"/>
</dbReference>
<dbReference type="EMBL" id="BSDR01000001">
    <property type="protein sequence ID" value="GLI34264.1"/>
    <property type="molecule type" value="Genomic_DNA"/>
</dbReference>
<feature type="transmembrane region" description="Helical" evidence="8">
    <location>
        <begin position="360"/>
        <end position="381"/>
    </location>
</feature>
<feature type="transmembrane region" description="Helical" evidence="8">
    <location>
        <begin position="431"/>
        <end position="451"/>
    </location>
</feature>
<feature type="transmembrane region" description="Helical" evidence="8">
    <location>
        <begin position="463"/>
        <end position="486"/>
    </location>
</feature>